<evidence type="ECO:0000256" key="11">
    <source>
        <dbReference type="ARBA" id="ARBA00023004"/>
    </source>
</evidence>
<proteinExistence type="inferred from homology"/>
<name>A0ABQ7SS69_PHRPL</name>
<reference evidence="15 16" key="1">
    <citation type="journal article" date="2022" name="Gigascience">
        <title>A chromosome-level genome assembly and annotation of the desert horned lizard, Phrynosoma platyrhinos, provides insight into chromosomal rearrangements among reptiles.</title>
        <authorList>
            <person name="Koochekian N."/>
            <person name="Ascanio A."/>
            <person name="Farleigh K."/>
            <person name="Card D.C."/>
            <person name="Schield D.R."/>
            <person name="Castoe T.A."/>
            <person name="Jezkova T."/>
        </authorList>
    </citation>
    <scope>NUCLEOTIDE SEQUENCE [LARGE SCALE GENOMIC DNA]</scope>
    <source>
        <strain evidence="15">NK-2021</strain>
    </source>
</reference>
<dbReference type="PANTHER" id="PTHR24300:SF356">
    <property type="entry name" value="CYTOCHROME P450 2E1"/>
    <property type="match status" value="1"/>
</dbReference>
<sequence>MLPDSALQQQQQQLWFSLVFHSIETEVPFWGSFSEGPSVSWASNEACCDCPPCNVGWEPVGGGSRISVGQHQLGVSSVSWEACGGVAVVVSVGSWPSVVFLPPSWPPGIGFSNGETWRQLRQFATATLCSLEERIQERIQEEAGFLVESLWSMKGRPLDPSRLLSRVTTNILCSVAFGSRFDYEDEEFLRFIHLLEENARLQSCTMTKACSGAAAGATGNHRWVYNVFPSVLDYCPGSHQTIFKNTNELKQFISRRVKKEAPQPGTPRGFIDAFLLKMEQEKWNSRSAFSPQSLERSTLDLFVAGAESTSLVLKYMLLALMKYPEVQEKVRQDIDRVIGPSQTPCLADLSQMPYTDAVIHEVHRSLALVPLNVPHAVTKDTLFRQYLIPKGTTIFPALKASLYDKAEFPHPERFDPGHFLDGKGALRKSEFFIPFSIGQRACLGERMASVTIFVCLATLLQHFRLRPHVPPEELDLSPTVGFLTTAPKPYQLSLDPRW</sequence>
<evidence type="ECO:0000256" key="9">
    <source>
        <dbReference type="ARBA" id="ARBA00022848"/>
    </source>
</evidence>
<keyword evidence="12 14" id="KW-0503">Monooxygenase</keyword>
<keyword evidence="13" id="KW-0472">Membrane</keyword>
<dbReference type="EC" id="1.14.14.1" evidence="5"/>
<dbReference type="PRINTS" id="PR00385">
    <property type="entry name" value="P450"/>
</dbReference>
<evidence type="ECO:0000256" key="10">
    <source>
        <dbReference type="ARBA" id="ARBA00023002"/>
    </source>
</evidence>
<evidence type="ECO:0000256" key="7">
    <source>
        <dbReference type="ARBA" id="ARBA00022723"/>
    </source>
</evidence>
<organism evidence="15 16">
    <name type="scientific">Phrynosoma platyrhinos</name>
    <name type="common">Desert horned lizard</name>
    <dbReference type="NCBI Taxonomy" id="52577"/>
    <lineage>
        <taxon>Eukaryota</taxon>
        <taxon>Metazoa</taxon>
        <taxon>Chordata</taxon>
        <taxon>Craniata</taxon>
        <taxon>Vertebrata</taxon>
        <taxon>Euteleostomi</taxon>
        <taxon>Lepidosauria</taxon>
        <taxon>Squamata</taxon>
        <taxon>Bifurcata</taxon>
        <taxon>Unidentata</taxon>
        <taxon>Episquamata</taxon>
        <taxon>Toxicofera</taxon>
        <taxon>Iguania</taxon>
        <taxon>Phrynosomatidae</taxon>
        <taxon>Phrynosomatinae</taxon>
        <taxon>Phrynosoma</taxon>
    </lineage>
</organism>
<keyword evidence="9" id="KW-0492">Microsome</keyword>
<accession>A0ABQ7SS69</accession>
<evidence type="ECO:0000256" key="4">
    <source>
        <dbReference type="ARBA" id="ARBA00010617"/>
    </source>
</evidence>
<keyword evidence="11 14" id="KW-0408">Iron</keyword>
<gene>
    <name evidence="15" type="ORF">JD844_020182</name>
</gene>
<dbReference type="InterPro" id="IPR036396">
    <property type="entry name" value="Cyt_P450_sf"/>
</dbReference>
<evidence type="ECO:0000256" key="3">
    <source>
        <dbReference type="ARBA" id="ARBA00004406"/>
    </source>
</evidence>
<dbReference type="InterPro" id="IPR001128">
    <property type="entry name" value="Cyt_P450"/>
</dbReference>
<comment type="cofactor">
    <cofactor evidence="1">
        <name>heme</name>
        <dbReference type="ChEBI" id="CHEBI:30413"/>
    </cofactor>
</comment>
<dbReference type="EMBL" id="JAIPUX010003289">
    <property type="protein sequence ID" value="KAH0620178.1"/>
    <property type="molecule type" value="Genomic_DNA"/>
</dbReference>
<keyword evidence="7 14" id="KW-0479">Metal-binding</keyword>
<comment type="similarity">
    <text evidence="4 14">Belongs to the cytochrome P450 family.</text>
</comment>
<comment type="caution">
    <text evidence="15">The sequence shown here is derived from an EMBL/GenBank/DDBJ whole genome shotgun (WGS) entry which is preliminary data.</text>
</comment>
<evidence type="ECO:0000256" key="6">
    <source>
        <dbReference type="ARBA" id="ARBA00022617"/>
    </source>
</evidence>
<protein>
    <recommendedName>
        <fullName evidence="5">unspecific monooxygenase</fullName>
        <ecNumber evidence="5">1.14.14.1</ecNumber>
    </recommendedName>
</protein>
<keyword evidence="16" id="KW-1185">Reference proteome</keyword>
<dbReference type="InterPro" id="IPR050182">
    <property type="entry name" value="Cytochrome_P450_fam2"/>
</dbReference>
<dbReference type="PANTHER" id="PTHR24300">
    <property type="entry name" value="CYTOCHROME P450 508A4-RELATED"/>
    <property type="match status" value="1"/>
</dbReference>
<evidence type="ECO:0000256" key="2">
    <source>
        <dbReference type="ARBA" id="ARBA00004174"/>
    </source>
</evidence>
<evidence type="ECO:0000313" key="16">
    <source>
        <dbReference type="Proteomes" id="UP000826234"/>
    </source>
</evidence>
<dbReference type="InterPro" id="IPR002401">
    <property type="entry name" value="Cyt_P450_E_grp-I"/>
</dbReference>
<evidence type="ECO:0000256" key="12">
    <source>
        <dbReference type="ARBA" id="ARBA00023033"/>
    </source>
</evidence>
<evidence type="ECO:0000256" key="13">
    <source>
        <dbReference type="ARBA" id="ARBA00023136"/>
    </source>
</evidence>
<dbReference type="Proteomes" id="UP000826234">
    <property type="component" value="Unassembled WGS sequence"/>
</dbReference>
<dbReference type="PROSITE" id="PS00086">
    <property type="entry name" value="CYTOCHROME_P450"/>
    <property type="match status" value="1"/>
</dbReference>
<dbReference type="SUPFAM" id="SSF48264">
    <property type="entry name" value="Cytochrome P450"/>
    <property type="match status" value="1"/>
</dbReference>
<comment type="subcellular location">
    <subcellularLocation>
        <location evidence="3">Endoplasmic reticulum membrane</location>
        <topology evidence="3">Peripheral membrane protein</topology>
    </subcellularLocation>
    <subcellularLocation>
        <location evidence="2">Microsome membrane</location>
        <topology evidence="2">Peripheral membrane protein</topology>
    </subcellularLocation>
</comment>
<keyword evidence="10 14" id="KW-0560">Oxidoreductase</keyword>
<evidence type="ECO:0000256" key="5">
    <source>
        <dbReference type="ARBA" id="ARBA00012109"/>
    </source>
</evidence>
<keyword evidence="6 14" id="KW-0349">Heme</keyword>
<dbReference type="InterPro" id="IPR017972">
    <property type="entry name" value="Cyt_P450_CS"/>
</dbReference>
<evidence type="ECO:0000256" key="1">
    <source>
        <dbReference type="ARBA" id="ARBA00001971"/>
    </source>
</evidence>
<evidence type="ECO:0000256" key="8">
    <source>
        <dbReference type="ARBA" id="ARBA00022824"/>
    </source>
</evidence>
<dbReference type="Pfam" id="PF00067">
    <property type="entry name" value="p450"/>
    <property type="match status" value="1"/>
</dbReference>
<evidence type="ECO:0000256" key="14">
    <source>
        <dbReference type="RuleBase" id="RU000461"/>
    </source>
</evidence>
<dbReference type="PRINTS" id="PR00463">
    <property type="entry name" value="EP450I"/>
</dbReference>
<evidence type="ECO:0000313" key="15">
    <source>
        <dbReference type="EMBL" id="KAH0620178.1"/>
    </source>
</evidence>
<dbReference type="Gene3D" id="1.10.630.10">
    <property type="entry name" value="Cytochrome P450"/>
    <property type="match status" value="1"/>
</dbReference>
<keyword evidence="8" id="KW-0256">Endoplasmic reticulum</keyword>